<dbReference type="EMBL" id="ML120356">
    <property type="protein sequence ID" value="RPB04889.1"/>
    <property type="molecule type" value="Genomic_DNA"/>
</dbReference>
<protein>
    <submittedName>
        <fullName evidence="2">Uncharacterized protein</fullName>
    </submittedName>
</protein>
<reference evidence="2 3" key="1">
    <citation type="journal article" date="2018" name="Nat. Ecol. Evol.">
        <title>Pezizomycetes genomes reveal the molecular basis of ectomycorrhizal truffle lifestyle.</title>
        <authorList>
            <person name="Murat C."/>
            <person name="Payen T."/>
            <person name="Noel B."/>
            <person name="Kuo A."/>
            <person name="Morin E."/>
            <person name="Chen J."/>
            <person name="Kohler A."/>
            <person name="Krizsan K."/>
            <person name="Balestrini R."/>
            <person name="Da Silva C."/>
            <person name="Montanini B."/>
            <person name="Hainaut M."/>
            <person name="Levati E."/>
            <person name="Barry K.W."/>
            <person name="Belfiori B."/>
            <person name="Cichocki N."/>
            <person name="Clum A."/>
            <person name="Dockter R.B."/>
            <person name="Fauchery L."/>
            <person name="Guy J."/>
            <person name="Iotti M."/>
            <person name="Le Tacon F."/>
            <person name="Lindquist E.A."/>
            <person name="Lipzen A."/>
            <person name="Malagnac F."/>
            <person name="Mello A."/>
            <person name="Molinier V."/>
            <person name="Miyauchi S."/>
            <person name="Poulain J."/>
            <person name="Riccioni C."/>
            <person name="Rubini A."/>
            <person name="Sitrit Y."/>
            <person name="Splivallo R."/>
            <person name="Traeger S."/>
            <person name="Wang M."/>
            <person name="Zifcakova L."/>
            <person name="Wipf D."/>
            <person name="Zambonelli A."/>
            <person name="Paolocci F."/>
            <person name="Nowrousian M."/>
            <person name="Ottonello S."/>
            <person name="Baldrian P."/>
            <person name="Spatafora J.W."/>
            <person name="Henrissat B."/>
            <person name="Nagy L.G."/>
            <person name="Aury J.M."/>
            <person name="Wincker P."/>
            <person name="Grigoriev I.V."/>
            <person name="Bonfante P."/>
            <person name="Martin F.M."/>
        </authorList>
    </citation>
    <scope>NUCLEOTIDE SEQUENCE [LARGE SCALE GENOMIC DNA]</scope>
    <source>
        <strain evidence="2 3">120613-1</strain>
    </source>
</reference>
<keyword evidence="3" id="KW-1185">Reference proteome</keyword>
<accession>A0A3N4K691</accession>
<dbReference type="STRING" id="1336337.A0A3N4K691"/>
<feature type="compositionally biased region" description="Low complexity" evidence="1">
    <location>
        <begin position="27"/>
        <end position="63"/>
    </location>
</feature>
<dbReference type="Proteomes" id="UP000276215">
    <property type="component" value="Unassembled WGS sequence"/>
</dbReference>
<name>A0A3N4K691_9PEZI</name>
<evidence type="ECO:0000256" key="1">
    <source>
        <dbReference type="SAM" id="MobiDB-lite"/>
    </source>
</evidence>
<dbReference type="AlphaFoldDB" id="A0A3N4K691"/>
<organism evidence="2 3">
    <name type="scientific">Choiromyces venosus 120613-1</name>
    <dbReference type="NCBI Taxonomy" id="1336337"/>
    <lineage>
        <taxon>Eukaryota</taxon>
        <taxon>Fungi</taxon>
        <taxon>Dikarya</taxon>
        <taxon>Ascomycota</taxon>
        <taxon>Pezizomycotina</taxon>
        <taxon>Pezizomycetes</taxon>
        <taxon>Pezizales</taxon>
        <taxon>Tuberaceae</taxon>
        <taxon>Choiromyces</taxon>
    </lineage>
</organism>
<gene>
    <name evidence="2" type="ORF">L873DRAFT_1786058</name>
</gene>
<proteinExistence type="predicted"/>
<sequence>MLTRSQYPGLGRSSVRSLPYFIIRASSTTTESSSSSPENSETSGPADTPPTTTTTPNNGTKKPYIPRDNLPVSPIEDPKKYVKYSKAHPKAPKPLKNAPLPELEKRLTLNPYAHMLVQPVRLEVEYYRRVPRAWLIRFKHLVHPETRETWVVPHGLRQTDSDRNRVKRGYWVMGNMNMLREFNKKGWKKIAADIMNEKPVFPEGVAESVRDLMRKRVFDEVFDVQQRSGDKCFVEGGEIEEVAGSGFVEIGCVLDWELEEGTAGVIVDTGEVDVNSGVVERKEILVRIHGRLCPVHHMRVMLGEEVAGKIRELWGLGEGVTKVGLVRREGTLKLEIWLMKLRAYMGIW</sequence>
<dbReference type="OrthoDB" id="3363286at2759"/>
<evidence type="ECO:0000313" key="2">
    <source>
        <dbReference type="EMBL" id="RPB04889.1"/>
    </source>
</evidence>
<feature type="region of interest" description="Disordered" evidence="1">
    <location>
        <begin position="27"/>
        <end position="76"/>
    </location>
</feature>
<evidence type="ECO:0000313" key="3">
    <source>
        <dbReference type="Proteomes" id="UP000276215"/>
    </source>
</evidence>